<gene>
    <name evidence="2" type="primary">PARPA_05653.1 scaffold 18765</name>
</gene>
<feature type="region of interest" description="Disordered" evidence="1">
    <location>
        <begin position="299"/>
        <end position="321"/>
    </location>
</feature>
<feature type="compositionally biased region" description="Low complexity" evidence="1">
    <location>
        <begin position="16"/>
        <end position="35"/>
    </location>
</feature>
<evidence type="ECO:0000256" key="1">
    <source>
        <dbReference type="SAM" id="MobiDB-lite"/>
    </source>
</evidence>
<dbReference type="EMBL" id="LN726798">
    <property type="protein sequence ID" value="CEP11771.1"/>
    <property type="molecule type" value="Genomic_DNA"/>
</dbReference>
<proteinExistence type="predicted"/>
<evidence type="ECO:0000313" key="2">
    <source>
        <dbReference type="EMBL" id="CEP11771.1"/>
    </source>
</evidence>
<organism evidence="2 3">
    <name type="scientific">Parasitella parasitica</name>
    <dbReference type="NCBI Taxonomy" id="35722"/>
    <lineage>
        <taxon>Eukaryota</taxon>
        <taxon>Fungi</taxon>
        <taxon>Fungi incertae sedis</taxon>
        <taxon>Mucoromycota</taxon>
        <taxon>Mucoromycotina</taxon>
        <taxon>Mucoromycetes</taxon>
        <taxon>Mucorales</taxon>
        <taxon>Mucorineae</taxon>
        <taxon>Mucoraceae</taxon>
        <taxon>Parasitella</taxon>
    </lineage>
</organism>
<dbReference type="AlphaFoldDB" id="A0A0B7N0D5"/>
<feature type="region of interest" description="Disordered" evidence="1">
    <location>
        <begin position="259"/>
        <end position="279"/>
    </location>
</feature>
<accession>A0A0B7N0D5</accession>
<sequence length="321" mass="34958">MIHGSLNSIHGCVRGASNASSSDNTSLSSTQTDTSRVSRTLNRRARAGNRHDIDIHQAGIQPYIQPLSRGASNTHASSVASFIRGASVSPSLSTSSNIPSSHFAPTNTHVENDFDFDDLAPSTGRTHDEVPRENYVVNTFVRGGNHNSLLSFNNTSSLGRLFRASSDVKIITDIDSYLICSYGVDTLPLQHGKVWNLYLRPQNNYSIRHNTNILASLPNYTAGELSTCPNMMFADYGDCNINICFPQLREYYRQHHSTNRSPNTAICSDNPAASTNSSNDAGQAYPFSLDYNNAARAGVGNSKGKLPHPNFSAGMDPENTR</sequence>
<keyword evidence="3" id="KW-1185">Reference proteome</keyword>
<evidence type="ECO:0000313" key="3">
    <source>
        <dbReference type="Proteomes" id="UP000054107"/>
    </source>
</evidence>
<reference evidence="2 3" key="1">
    <citation type="submission" date="2014-09" db="EMBL/GenBank/DDBJ databases">
        <authorList>
            <person name="Ellenberger Sabrina"/>
        </authorList>
    </citation>
    <scope>NUCLEOTIDE SEQUENCE [LARGE SCALE GENOMIC DNA]</scope>
    <source>
        <strain evidence="2 3">CBS 412.66</strain>
    </source>
</reference>
<dbReference type="Proteomes" id="UP000054107">
    <property type="component" value="Unassembled WGS sequence"/>
</dbReference>
<protein>
    <submittedName>
        <fullName evidence="2">Uncharacterized protein</fullName>
    </submittedName>
</protein>
<name>A0A0B7N0D5_9FUNG</name>
<feature type="region of interest" description="Disordered" evidence="1">
    <location>
        <begin position="15"/>
        <end position="54"/>
    </location>
</feature>
<dbReference type="OrthoDB" id="5511913at2759"/>